<feature type="compositionally biased region" description="Basic and acidic residues" evidence="1">
    <location>
        <begin position="1"/>
        <end position="36"/>
    </location>
</feature>
<dbReference type="AlphaFoldDB" id="K0K9D1"/>
<protein>
    <submittedName>
        <fullName evidence="2">Uncharacterized protein</fullName>
    </submittedName>
</protein>
<reference evidence="2 3" key="1">
    <citation type="journal article" date="2012" name="BMC Genomics">
        <title>Complete genome sequence of Saccharothrix espanaensis DSM 44229T and comparison to the other completely sequenced Pseudonocardiaceae.</title>
        <authorList>
            <person name="Strobel T."/>
            <person name="Al-Dilaimi A."/>
            <person name="Blom J."/>
            <person name="Gessner A."/>
            <person name="Kalinowski J."/>
            <person name="Luzhetska M."/>
            <person name="Puhler A."/>
            <person name="Szczepanowski R."/>
            <person name="Bechthold A."/>
            <person name="Ruckert C."/>
        </authorList>
    </citation>
    <scope>NUCLEOTIDE SEQUENCE [LARGE SCALE GENOMIC DNA]</scope>
    <source>
        <strain evidence="3">ATCC 51144 / DSM 44229 / JCM 9112 / NBRC 15066 / NRRL 15764</strain>
    </source>
</reference>
<sequence length="61" mass="6681">MLRATSDRTRLDAHRGEPSSRDPDRDRRRLDGRVDRVVAGGPGDGRRGCAGAGHGRPLRSF</sequence>
<proteinExistence type="predicted"/>
<evidence type="ECO:0000313" key="2">
    <source>
        <dbReference type="EMBL" id="CCH33223.1"/>
    </source>
</evidence>
<dbReference type="Proteomes" id="UP000006281">
    <property type="component" value="Chromosome"/>
</dbReference>
<dbReference type="EMBL" id="HE804045">
    <property type="protein sequence ID" value="CCH33223.1"/>
    <property type="molecule type" value="Genomic_DNA"/>
</dbReference>
<dbReference type="KEGG" id="sesp:BN6_59670"/>
<evidence type="ECO:0000313" key="3">
    <source>
        <dbReference type="Proteomes" id="UP000006281"/>
    </source>
</evidence>
<name>K0K9D1_SACES</name>
<feature type="region of interest" description="Disordered" evidence="1">
    <location>
        <begin position="1"/>
        <end position="61"/>
    </location>
</feature>
<accession>K0K9D1</accession>
<gene>
    <name evidence="2" type="ordered locus">BN6_59670</name>
</gene>
<keyword evidence="3" id="KW-1185">Reference proteome</keyword>
<feature type="compositionally biased region" description="Gly residues" evidence="1">
    <location>
        <begin position="40"/>
        <end position="54"/>
    </location>
</feature>
<evidence type="ECO:0000256" key="1">
    <source>
        <dbReference type="SAM" id="MobiDB-lite"/>
    </source>
</evidence>
<dbReference type="HOGENOM" id="CLU_2919990_0_0_11"/>
<organism evidence="2 3">
    <name type="scientific">Saccharothrix espanaensis (strain ATCC 51144 / DSM 44229 / JCM 9112 / NBRC 15066 / NRRL 15764)</name>
    <dbReference type="NCBI Taxonomy" id="1179773"/>
    <lineage>
        <taxon>Bacteria</taxon>
        <taxon>Bacillati</taxon>
        <taxon>Actinomycetota</taxon>
        <taxon>Actinomycetes</taxon>
        <taxon>Pseudonocardiales</taxon>
        <taxon>Pseudonocardiaceae</taxon>
        <taxon>Saccharothrix</taxon>
    </lineage>
</organism>